<evidence type="ECO:0000256" key="1">
    <source>
        <dbReference type="SAM" id="Phobius"/>
    </source>
</evidence>
<dbReference type="InterPro" id="IPR029044">
    <property type="entry name" value="Nucleotide-diphossugar_trans"/>
</dbReference>
<reference evidence="3 4" key="2">
    <citation type="journal article" date="2008" name="Int. J. Syst. Evol. Microbiol.">
        <title>Methanocella paludicola gen. nov., sp. nov., a methane-producing archaeon, the first isolate of the lineage 'Rice Cluster I', and proposal of the new archaeal order Methanocellales ord. nov.</title>
        <authorList>
            <person name="Sakai S."/>
            <person name="Imachi H."/>
            <person name="Hanada S."/>
            <person name="Ohashi A."/>
            <person name="Harada H."/>
            <person name="Kamagata Y."/>
        </authorList>
    </citation>
    <scope>NUCLEOTIDE SEQUENCE [LARGE SCALE GENOMIC DNA]</scope>
    <source>
        <strain evidence="4">DSM 17711 / JCM 13418 / NBRC 101707 / SANAE</strain>
    </source>
</reference>
<dbReference type="OrthoDB" id="112464at2157"/>
<sequence length="299" mass="34950">MPTVSIIIPAYNQQEYIQSALSSVIDQTLKDWEAIIVNDGSTDNTDIIAQEFIKKDSRFNYIYQDNKGLSEARNTGLKLAKGKYVVFLDSDDILDTQMLELTTGYLEKHVNIDIVNGAWDQIDDNGKAISRRFGPIIRKNYLYDLMLTNLFPVHSLLIKKAVFDYCGFFDVALNSHEDWDMWLRALSNGYKMGYLNHLIAHYRIHPQSMTKNKQRMINSTCQVLDKTFKPSNIDKIKLLDGMPIYWKYQVNSCFYRYRYIIDSRDKNYFKSILDLVLSCVMWPPITFMYISYILTKHTV</sequence>
<dbReference type="RefSeq" id="WP_012900678.1">
    <property type="nucleotide sequence ID" value="NC_013665.1"/>
</dbReference>
<dbReference type="CAZy" id="GT2">
    <property type="family name" value="Glycosyltransferase Family 2"/>
</dbReference>
<dbReference type="InterPro" id="IPR001173">
    <property type="entry name" value="Glyco_trans_2-like"/>
</dbReference>
<dbReference type="EMBL" id="AP011532">
    <property type="protein sequence ID" value="BAI62003.1"/>
    <property type="molecule type" value="Genomic_DNA"/>
</dbReference>
<dbReference type="InParanoid" id="D1YZY1"/>
<feature type="domain" description="Glycosyltransferase 2-like" evidence="2">
    <location>
        <begin position="5"/>
        <end position="134"/>
    </location>
</feature>
<keyword evidence="4" id="KW-1185">Reference proteome</keyword>
<evidence type="ECO:0000313" key="3">
    <source>
        <dbReference type="EMBL" id="BAI62003.1"/>
    </source>
</evidence>
<protein>
    <submittedName>
        <fullName evidence="3">Glycosyltransferase</fullName>
    </submittedName>
</protein>
<keyword evidence="1" id="KW-1133">Transmembrane helix</keyword>
<evidence type="ECO:0000313" key="4">
    <source>
        <dbReference type="Proteomes" id="UP000001882"/>
    </source>
</evidence>
<dbReference type="Gene3D" id="3.90.550.10">
    <property type="entry name" value="Spore Coat Polysaccharide Biosynthesis Protein SpsA, Chain A"/>
    <property type="match status" value="1"/>
</dbReference>
<reference evidence="4" key="3">
    <citation type="journal article" date="2011" name="PLoS ONE">
        <title>Genome sequence of a mesophilic hydrogenotrophic methanogen Methanocella paludicola, the first cultivated representative of the order Methanocellales.</title>
        <authorList>
            <person name="Sakai S."/>
            <person name="Takaki Y."/>
            <person name="Shimamura S."/>
            <person name="Sekine M."/>
            <person name="Tajima T."/>
            <person name="Kosugi H."/>
            <person name="Ichikawa N."/>
            <person name="Tasumi E."/>
            <person name="Hiraki A.T."/>
            <person name="Shimizu A."/>
            <person name="Kato Y."/>
            <person name="Nishiko R."/>
            <person name="Mori K."/>
            <person name="Fujita N."/>
            <person name="Imachi H."/>
            <person name="Takai K."/>
        </authorList>
    </citation>
    <scope>NUCLEOTIDE SEQUENCE [LARGE SCALE GENOMIC DNA]</scope>
    <source>
        <strain evidence="4">DSM 17711 / JCM 13418 / NBRC 101707 / SANAE</strain>
    </source>
</reference>
<accession>D1YZY1</accession>
<reference evidence="3 4" key="1">
    <citation type="journal article" date="2007" name="Appl. Environ. Microbiol.">
        <title>Isolation of key methanogens for global methane emission from rice paddy fields: a novel isolate affiliated with the clone cluster rice cluster I.</title>
        <authorList>
            <person name="Sakai S."/>
            <person name="Imachi H."/>
            <person name="Sekiguchi Y."/>
            <person name="Ohashi A."/>
            <person name="Harada H."/>
            <person name="Kamagata Y."/>
        </authorList>
    </citation>
    <scope>NUCLEOTIDE SEQUENCE [LARGE SCALE GENOMIC DNA]</scope>
    <source>
        <strain evidence="4">DSM 17711 / JCM 13418 / NBRC 101707 / SANAE</strain>
    </source>
</reference>
<dbReference type="AlphaFoldDB" id="D1YZY1"/>
<dbReference type="STRING" id="304371.MCP_1931"/>
<evidence type="ECO:0000259" key="2">
    <source>
        <dbReference type="Pfam" id="PF00535"/>
    </source>
</evidence>
<dbReference type="Pfam" id="PF00535">
    <property type="entry name" value="Glycos_transf_2"/>
    <property type="match status" value="1"/>
</dbReference>
<name>D1YZY1_METPS</name>
<gene>
    <name evidence="3" type="ordered locus">MCP_1931</name>
</gene>
<proteinExistence type="predicted"/>
<dbReference type="GO" id="GO:0016758">
    <property type="term" value="F:hexosyltransferase activity"/>
    <property type="evidence" value="ECO:0007669"/>
    <property type="project" value="UniProtKB-ARBA"/>
</dbReference>
<dbReference type="PANTHER" id="PTHR22916:SF3">
    <property type="entry name" value="UDP-GLCNAC:BETAGAL BETA-1,3-N-ACETYLGLUCOSAMINYLTRANSFERASE-LIKE PROTEIN 1"/>
    <property type="match status" value="1"/>
</dbReference>
<dbReference type="eggNOG" id="arCOG01381">
    <property type="taxonomic scope" value="Archaea"/>
</dbReference>
<dbReference type="PATRIC" id="fig|304371.9.peg.1973"/>
<dbReference type="GeneID" id="8681805"/>
<organism evidence="3 4">
    <name type="scientific">Methanocella paludicola (strain DSM 17711 / JCM 13418 / NBRC 101707 / SANAE)</name>
    <dbReference type="NCBI Taxonomy" id="304371"/>
    <lineage>
        <taxon>Archaea</taxon>
        <taxon>Methanobacteriati</taxon>
        <taxon>Methanobacteriota</taxon>
        <taxon>Stenosarchaea group</taxon>
        <taxon>Methanomicrobia</taxon>
        <taxon>Methanocellales</taxon>
        <taxon>Methanocellaceae</taxon>
        <taxon>Methanocella</taxon>
    </lineage>
</organism>
<keyword evidence="1" id="KW-0812">Transmembrane</keyword>
<keyword evidence="1" id="KW-0472">Membrane</keyword>
<dbReference type="PANTHER" id="PTHR22916">
    <property type="entry name" value="GLYCOSYLTRANSFERASE"/>
    <property type="match status" value="1"/>
</dbReference>
<feature type="transmembrane region" description="Helical" evidence="1">
    <location>
        <begin position="272"/>
        <end position="294"/>
    </location>
</feature>
<dbReference type="SUPFAM" id="SSF53448">
    <property type="entry name" value="Nucleotide-diphospho-sugar transferases"/>
    <property type="match status" value="1"/>
</dbReference>
<dbReference type="KEGG" id="mpd:MCP_1931"/>
<dbReference type="Proteomes" id="UP000001882">
    <property type="component" value="Chromosome"/>
</dbReference>